<evidence type="ECO:0000259" key="2">
    <source>
        <dbReference type="PROSITE" id="PS50914"/>
    </source>
</evidence>
<dbReference type="Gene3D" id="3.30.1340.30">
    <property type="match status" value="3"/>
</dbReference>
<proteinExistence type="predicted"/>
<protein>
    <submittedName>
        <fullName evidence="3">BON domain-containing protein</fullName>
    </submittedName>
</protein>
<feature type="domain" description="BON" evidence="2">
    <location>
        <begin position="149"/>
        <end position="217"/>
    </location>
</feature>
<gene>
    <name evidence="3" type="ORF">V8G56_10045</name>
</gene>
<dbReference type="PANTHER" id="PTHR34606:SF4">
    <property type="entry name" value="OUTER MEMBRANE LIPOPROTEIN DOLP"/>
    <property type="match status" value="1"/>
</dbReference>
<dbReference type="EMBL" id="JBAWKC010000003">
    <property type="protein sequence ID" value="MFH6769075.1"/>
    <property type="molecule type" value="Genomic_DNA"/>
</dbReference>
<dbReference type="InterPro" id="IPR014004">
    <property type="entry name" value="Transpt-assoc_nodulatn_dom_bac"/>
</dbReference>
<dbReference type="PROSITE" id="PS50914">
    <property type="entry name" value="BON"/>
    <property type="match status" value="3"/>
</dbReference>
<dbReference type="Proteomes" id="UP001610104">
    <property type="component" value="Unassembled WGS sequence"/>
</dbReference>
<dbReference type="SMART" id="SM00749">
    <property type="entry name" value="BON"/>
    <property type="match status" value="3"/>
</dbReference>
<evidence type="ECO:0000256" key="1">
    <source>
        <dbReference type="ARBA" id="ARBA00022729"/>
    </source>
</evidence>
<evidence type="ECO:0000313" key="4">
    <source>
        <dbReference type="Proteomes" id="UP001610104"/>
    </source>
</evidence>
<accession>A0ABW7MQK1</accession>
<dbReference type="InterPro" id="IPR007055">
    <property type="entry name" value="BON_dom"/>
</dbReference>
<name>A0ABW7MQK1_9FLAO</name>
<reference evidence="3 4" key="1">
    <citation type="submission" date="2024-02" db="EMBL/GenBank/DDBJ databases">
        <title>A Gaetbulibacter species isolated from tidal flats and genomic insights of their niches.</title>
        <authorList>
            <person name="Ye Y."/>
        </authorList>
    </citation>
    <scope>NUCLEOTIDE SEQUENCE [LARGE SCALE GENOMIC DNA]</scope>
    <source>
        <strain evidence="3 4">KEM-8</strain>
    </source>
</reference>
<comment type="caution">
    <text evidence="3">The sequence shown here is derived from an EMBL/GenBank/DDBJ whole genome shotgun (WGS) entry which is preliminary data.</text>
</comment>
<dbReference type="RefSeq" id="WP_395438319.1">
    <property type="nucleotide sequence ID" value="NZ_JBAWKC010000003.1"/>
</dbReference>
<dbReference type="PANTHER" id="PTHR34606">
    <property type="entry name" value="BON DOMAIN-CONTAINING PROTEIN"/>
    <property type="match status" value="1"/>
</dbReference>
<feature type="domain" description="BON" evidence="2">
    <location>
        <begin position="78"/>
        <end position="146"/>
    </location>
</feature>
<sequence length="222" mass="24412">MKTDLKIKEDVLAELAWQPDIDETQIGVIVNDGVVTLKGTVDSYTKKLAAEKAAGNVYGVKAVAEDIEVKYTSTKGKSDTEIAKAAVEAIKWNASVPSDSVKIKVEDAWVYLNGEVSWEYQKRAAKSAVEKLYGVKGVINNITLQKRAQPIEIQDRITKAFERSAALEAKNINVEVDGHTVKLTGTVHSLAEKEEARKAAFFAPGVTKVENHLIVDYYPEYA</sequence>
<keyword evidence="1" id="KW-0732">Signal</keyword>
<keyword evidence="4" id="KW-1185">Reference proteome</keyword>
<dbReference type="InterPro" id="IPR051686">
    <property type="entry name" value="Lipoprotein_DolP"/>
</dbReference>
<feature type="domain" description="BON" evidence="2">
    <location>
        <begin position="3"/>
        <end position="71"/>
    </location>
</feature>
<dbReference type="Pfam" id="PF04972">
    <property type="entry name" value="BON"/>
    <property type="match status" value="3"/>
</dbReference>
<organism evidence="3 4">
    <name type="scientific">Gaetbulibacter aquiaggeris</name>
    <dbReference type="NCBI Taxonomy" id="1735373"/>
    <lineage>
        <taxon>Bacteria</taxon>
        <taxon>Pseudomonadati</taxon>
        <taxon>Bacteroidota</taxon>
        <taxon>Flavobacteriia</taxon>
        <taxon>Flavobacteriales</taxon>
        <taxon>Flavobacteriaceae</taxon>
        <taxon>Gaetbulibacter</taxon>
    </lineage>
</organism>
<evidence type="ECO:0000313" key="3">
    <source>
        <dbReference type="EMBL" id="MFH6769075.1"/>
    </source>
</evidence>